<sequence>MEQQDLIKEDEDMAVWAAIDHAFDADPAIHPGQRDQIHADELAACDAAWMGKPWEKPAASAPIGHNNNDHDQER</sequence>
<dbReference type="RefSeq" id="WP_065412872.1">
    <property type="nucleotide sequence ID" value="NZ_MASQ01000067.1"/>
</dbReference>
<evidence type="ECO:0000256" key="1">
    <source>
        <dbReference type="SAM" id="MobiDB-lite"/>
    </source>
</evidence>
<protein>
    <submittedName>
        <fullName evidence="2">Uncharacterized protein</fullName>
    </submittedName>
</protein>
<accession>A0A1B9C0B3</accession>
<comment type="caution">
    <text evidence="2">The sequence shown here is derived from an EMBL/GenBank/DDBJ whole genome shotgun (WGS) entry which is preliminary data.</text>
</comment>
<name>A0A1B9C0B3_9PROT</name>
<proteinExistence type="predicted"/>
<dbReference type="AlphaFoldDB" id="A0A1B9C0B3"/>
<reference evidence="2 3" key="1">
    <citation type="submission" date="2016-07" db="EMBL/GenBank/DDBJ databases">
        <title>Draft genome of a psychrotolerant acidophile Acidithiobacillus ferrivorans strain YL15.</title>
        <authorList>
            <person name="Peng T."/>
            <person name="Ma L."/>
            <person name="Nan M."/>
            <person name="An N."/>
            <person name="Wang M."/>
            <person name="Qiu G."/>
            <person name="Zeng W."/>
        </authorList>
    </citation>
    <scope>NUCLEOTIDE SEQUENCE [LARGE SCALE GENOMIC DNA]</scope>
    <source>
        <strain evidence="2 3">YL15</strain>
    </source>
</reference>
<dbReference type="Proteomes" id="UP000093129">
    <property type="component" value="Unassembled WGS sequence"/>
</dbReference>
<gene>
    <name evidence="2" type="ORF">BBC27_08030</name>
</gene>
<dbReference type="EMBL" id="MASQ01000067">
    <property type="protein sequence ID" value="OCB03405.1"/>
    <property type="molecule type" value="Genomic_DNA"/>
</dbReference>
<evidence type="ECO:0000313" key="3">
    <source>
        <dbReference type="Proteomes" id="UP000093129"/>
    </source>
</evidence>
<evidence type="ECO:0000313" key="2">
    <source>
        <dbReference type="EMBL" id="OCB03405.1"/>
    </source>
</evidence>
<organism evidence="2 3">
    <name type="scientific">Acidithiobacillus ferrivorans</name>
    <dbReference type="NCBI Taxonomy" id="160808"/>
    <lineage>
        <taxon>Bacteria</taxon>
        <taxon>Pseudomonadati</taxon>
        <taxon>Pseudomonadota</taxon>
        <taxon>Acidithiobacillia</taxon>
        <taxon>Acidithiobacillales</taxon>
        <taxon>Acidithiobacillaceae</taxon>
        <taxon>Acidithiobacillus</taxon>
    </lineage>
</organism>
<feature type="region of interest" description="Disordered" evidence="1">
    <location>
        <begin position="55"/>
        <end position="74"/>
    </location>
</feature>